<keyword evidence="8" id="KW-1185">Reference proteome</keyword>
<dbReference type="AlphaFoldDB" id="R0K8Z7"/>
<evidence type="ECO:0000256" key="3">
    <source>
        <dbReference type="ARBA" id="ARBA00022630"/>
    </source>
</evidence>
<evidence type="ECO:0008006" key="9">
    <source>
        <dbReference type="Google" id="ProtNLM"/>
    </source>
</evidence>
<keyword evidence="6" id="KW-0560">Oxidoreductase</keyword>
<keyword evidence="5" id="KW-0521">NADP</keyword>
<dbReference type="eggNOG" id="KOG1399">
    <property type="taxonomic scope" value="Eukaryota"/>
</dbReference>
<dbReference type="RefSeq" id="XP_008023220.1">
    <property type="nucleotide sequence ID" value="XM_008025029.1"/>
</dbReference>
<dbReference type="HOGENOM" id="CLU_006937_8_2_1"/>
<keyword evidence="4" id="KW-0274">FAD</keyword>
<dbReference type="PANTHER" id="PTHR43098:SF2">
    <property type="entry name" value="FAD-BINDING MONOOXYGENASE AUSB-RELATED"/>
    <property type="match status" value="1"/>
</dbReference>
<evidence type="ECO:0000256" key="1">
    <source>
        <dbReference type="ARBA" id="ARBA00001974"/>
    </source>
</evidence>
<evidence type="ECO:0000313" key="8">
    <source>
        <dbReference type="Proteomes" id="UP000016935"/>
    </source>
</evidence>
<proteinExistence type="inferred from homology"/>
<dbReference type="InterPro" id="IPR020946">
    <property type="entry name" value="Flavin_mOase-like"/>
</dbReference>
<protein>
    <recommendedName>
        <fullName evidence="9">FAD/NAD(P)-binding domain-containing protein</fullName>
    </recommendedName>
</protein>
<comment type="cofactor">
    <cofactor evidence="1">
        <name>FAD</name>
        <dbReference type="ChEBI" id="CHEBI:57692"/>
    </cofactor>
</comment>
<evidence type="ECO:0000256" key="6">
    <source>
        <dbReference type="ARBA" id="ARBA00023002"/>
    </source>
</evidence>
<dbReference type="Pfam" id="PF00743">
    <property type="entry name" value="FMO-like"/>
    <property type="match status" value="1"/>
</dbReference>
<name>R0K8Z7_EXST2</name>
<keyword evidence="3" id="KW-0285">Flavoprotein</keyword>
<dbReference type="GO" id="GO:0050660">
    <property type="term" value="F:flavin adenine dinucleotide binding"/>
    <property type="evidence" value="ECO:0007669"/>
    <property type="project" value="InterPro"/>
</dbReference>
<accession>R0K8Z7</accession>
<dbReference type="GO" id="GO:0050661">
    <property type="term" value="F:NADP binding"/>
    <property type="evidence" value="ECO:0007669"/>
    <property type="project" value="InterPro"/>
</dbReference>
<evidence type="ECO:0000256" key="4">
    <source>
        <dbReference type="ARBA" id="ARBA00022827"/>
    </source>
</evidence>
<evidence type="ECO:0000256" key="5">
    <source>
        <dbReference type="ARBA" id="ARBA00022857"/>
    </source>
</evidence>
<dbReference type="OrthoDB" id="66881at2759"/>
<dbReference type="GO" id="GO:0004499">
    <property type="term" value="F:N,N-dimethylaniline monooxygenase activity"/>
    <property type="evidence" value="ECO:0007669"/>
    <property type="project" value="InterPro"/>
</dbReference>
<comment type="similarity">
    <text evidence="2">Belongs to the FAD-binding monooxygenase family.</text>
</comment>
<evidence type="ECO:0000313" key="7">
    <source>
        <dbReference type="EMBL" id="EOA89448.1"/>
    </source>
</evidence>
<dbReference type="PANTHER" id="PTHR43098">
    <property type="entry name" value="L-ORNITHINE N(5)-MONOOXYGENASE-RELATED"/>
    <property type="match status" value="1"/>
</dbReference>
<dbReference type="InterPro" id="IPR050775">
    <property type="entry name" value="FAD-binding_Monooxygenases"/>
</dbReference>
<sequence>MTGVGRLSFYLMRISKQQGVLVKLRRRQDVAVAAVAQKYQQEAAKRLRDDGIKQFEPLHFSDNERLRSLVDDRWADHAALDALPVPVSAHERIKFLVVGAGIGGIVMAVKLLQKGFRAAEILLVDAAGGVGGTWYWNRYPGLHCDVESYCYLPLLEETGYMPQQKYSSGVEIRAYLETVVQKFGLGSRILFRTQVNRLEWDDAEKAWRANVTMRRGSDGTQETGLSFYAENVTIANGLFPYAQVPKIAGLAHFGGEMLHTARWNYDITGGSCDETFPELSKLKDKVVGIVGTGATAIQVVPELAKHAKEVYVFQRTPSQVFVRGQRETDGEEWRHSIAAKPGWQRARMENLGLAVAGQMDPEKDLVRDAWSELETFGVLIGSNRFGLITPDKVPQHIGTVLAIDAKHTERARSRIAHTVKDKDTAEKLTPWYPTWCKRPTFSDTYLDAFNRENVHLIDTDGAGISGFTPKGVVANSHEYPIDVLVLSTGYRSPGVGGDPGSRTGTEIVGRHGRPLADKWEKQGVSTLHGVATNGYPNMFFIGASQAAAPVTWTHLVDIQSEHIASIIKTAQGRAGDGKGTPIIEPSVEAEDAWGMAIAQGSAFFGACAICTPNYSNQEGQAFKMPATNDHAAMMKKAKAAIWYQGLVYFGQMLENWREGGHLDGLEIVVG</sequence>
<gene>
    <name evidence="7" type="ORF">SETTUDRAFT_176113</name>
</gene>
<dbReference type="Proteomes" id="UP000016935">
    <property type="component" value="Unassembled WGS sequence"/>
</dbReference>
<evidence type="ECO:0000256" key="2">
    <source>
        <dbReference type="ARBA" id="ARBA00010139"/>
    </source>
</evidence>
<dbReference type="Pfam" id="PF13450">
    <property type="entry name" value="NAD_binding_8"/>
    <property type="match status" value="1"/>
</dbReference>
<reference evidence="7 8" key="1">
    <citation type="journal article" date="2012" name="PLoS Pathog.">
        <title>Diverse lifestyles and strategies of plant pathogenesis encoded in the genomes of eighteen Dothideomycetes fungi.</title>
        <authorList>
            <person name="Ohm R.A."/>
            <person name="Feau N."/>
            <person name="Henrissat B."/>
            <person name="Schoch C.L."/>
            <person name="Horwitz B.A."/>
            <person name="Barry K.W."/>
            <person name="Condon B.J."/>
            <person name="Copeland A.C."/>
            <person name="Dhillon B."/>
            <person name="Glaser F."/>
            <person name="Hesse C.N."/>
            <person name="Kosti I."/>
            <person name="LaButti K."/>
            <person name="Lindquist E.A."/>
            <person name="Lucas S."/>
            <person name="Salamov A.A."/>
            <person name="Bradshaw R.E."/>
            <person name="Ciuffetti L."/>
            <person name="Hamelin R.C."/>
            <person name="Kema G.H.J."/>
            <person name="Lawrence C."/>
            <person name="Scott J.A."/>
            <person name="Spatafora J.W."/>
            <person name="Turgeon B.G."/>
            <person name="de Wit P.J.G.M."/>
            <person name="Zhong S."/>
            <person name="Goodwin S.B."/>
            <person name="Grigoriev I.V."/>
        </authorList>
    </citation>
    <scope>NUCLEOTIDE SEQUENCE [LARGE SCALE GENOMIC DNA]</scope>
    <source>
        <strain evidence="8">28A</strain>
    </source>
</reference>
<reference evidence="7 8" key="2">
    <citation type="journal article" date="2013" name="PLoS Genet.">
        <title>Comparative genome structure, secondary metabolite, and effector coding capacity across Cochliobolus pathogens.</title>
        <authorList>
            <person name="Condon B.J."/>
            <person name="Leng Y."/>
            <person name="Wu D."/>
            <person name="Bushley K.E."/>
            <person name="Ohm R.A."/>
            <person name="Otillar R."/>
            <person name="Martin J."/>
            <person name="Schackwitz W."/>
            <person name="Grimwood J."/>
            <person name="MohdZainudin N."/>
            <person name="Xue C."/>
            <person name="Wang R."/>
            <person name="Manning V.A."/>
            <person name="Dhillon B."/>
            <person name="Tu Z.J."/>
            <person name="Steffenson B.J."/>
            <person name="Salamov A."/>
            <person name="Sun H."/>
            <person name="Lowry S."/>
            <person name="LaButti K."/>
            <person name="Han J."/>
            <person name="Copeland A."/>
            <person name="Lindquist E."/>
            <person name="Barry K."/>
            <person name="Schmutz J."/>
            <person name="Baker S.E."/>
            <person name="Ciuffetti L.M."/>
            <person name="Grigoriev I.V."/>
            <person name="Zhong S."/>
            <person name="Turgeon B.G."/>
        </authorList>
    </citation>
    <scope>NUCLEOTIDE SEQUENCE [LARGE SCALE GENOMIC DNA]</scope>
    <source>
        <strain evidence="8">28A</strain>
    </source>
</reference>
<dbReference type="GeneID" id="19401447"/>
<dbReference type="Gene3D" id="3.50.50.60">
    <property type="entry name" value="FAD/NAD(P)-binding domain"/>
    <property type="match status" value="2"/>
</dbReference>
<dbReference type="SUPFAM" id="SSF51905">
    <property type="entry name" value="FAD/NAD(P)-binding domain"/>
    <property type="match status" value="1"/>
</dbReference>
<organism evidence="7 8">
    <name type="scientific">Exserohilum turcicum (strain 28A)</name>
    <name type="common">Northern leaf blight fungus</name>
    <name type="synonym">Setosphaeria turcica</name>
    <dbReference type="NCBI Taxonomy" id="671987"/>
    <lineage>
        <taxon>Eukaryota</taxon>
        <taxon>Fungi</taxon>
        <taxon>Dikarya</taxon>
        <taxon>Ascomycota</taxon>
        <taxon>Pezizomycotina</taxon>
        <taxon>Dothideomycetes</taxon>
        <taxon>Pleosporomycetidae</taxon>
        <taxon>Pleosporales</taxon>
        <taxon>Pleosporineae</taxon>
        <taxon>Pleosporaceae</taxon>
        <taxon>Exserohilum</taxon>
    </lineage>
</organism>
<dbReference type="EMBL" id="KB908515">
    <property type="protein sequence ID" value="EOA89448.1"/>
    <property type="molecule type" value="Genomic_DNA"/>
</dbReference>
<dbReference type="InterPro" id="IPR036188">
    <property type="entry name" value="FAD/NAD-bd_sf"/>
</dbReference>